<organism evidence="1 2">
    <name type="scientific">Pochonia chlamydosporia 170</name>
    <dbReference type="NCBI Taxonomy" id="1380566"/>
    <lineage>
        <taxon>Eukaryota</taxon>
        <taxon>Fungi</taxon>
        <taxon>Dikarya</taxon>
        <taxon>Ascomycota</taxon>
        <taxon>Pezizomycotina</taxon>
        <taxon>Sordariomycetes</taxon>
        <taxon>Hypocreomycetidae</taxon>
        <taxon>Hypocreales</taxon>
        <taxon>Clavicipitaceae</taxon>
        <taxon>Pochonia</taxon>
    </lineage>
</organism>
<name>A0A219AS67_METCM</name>
<protein>
    <submittedName>
        <fullName evidence="1">Uncharacterized protein</fullName>
    </submittedName>
</protein>
<keyword evidence="2" id="KW-1185">Reference proteome</keyword>
<comment type="caution">
    <text evidence="1">The sequence shown here is derived from an EMBL/GenBank/DDBJ whole genome shotgun (WGS) entry which is preliminary data.</text>
</comment>
<dbReference type="AlphaFoldDB" id="A0A219AS67"/>
<sequence>MNQSRAARRRITRVHCSRRQWPRHATHVLVLVLVASDAVRNGTDTRSKDQPSSHKSLEIGRLPVLKIRGADVQEPLAEVNRPTCPATETRSHLFQCVYRAVVFSSSSRHIQILYSNFLPTCHDSLTLASISGIRGLRSTNPQRTELERLINPYHTAVQTSHL</sequence>
<dbReference type="RefSeq" id="XP_022286045.1">
    <property type="nucleotide sequence ID" value="XM_022429808.1"/>
</dbReference>
<dbReference type="KEGG" id="pchm:VFPPC_18154"/>
<reference evidence="1 2" key="1">
    <citation type="journal article" date="2016" name="PLoS Pathog.">
        <title>Biosynthesis of antibiotic leucinostatins in bio-control fungus Purpureocillium lilacinum and their inhibition on phytophthora revealed by genome mining.</title>
        <authorList>
            <person name="Wang G."/>
            <person name="Liu Z."/>
            <person name="Lin R."/>
            <person name="Li E."/>
            <person name="Mao Z."/>
            <person name="Ling J."/>
            <person name="Yang Y."/>
            <person name="Yin W.B."/>
            <person name="Xie B."/>
        </authorList>
    </citation>
    <scope>NUCLEOTIDE SEQUENCE [LARGE SCALE GENOMIC DNA]</scope>
    <source>
        <strain evidence="1">170</strain>
    </source>
</reference>
<evidence type="ECO:0000313" key="2">
    <source>
        <dbReference type="Proteomes" id="UP000078397"/>
    </source>
</evidence>
<accession>A0A219AS67</accession>
<dbReference type="EMBL" id="LSBJ02000001">
    <property type="protein sequence ID" value="OWT43643.1"/>
    <property type="molecule type" value="Genomic_DNA"/>
</dbReference>
<dbReference type="Proteomes" id="UP000078397">
    <property type="component" value="Unassembled WGS sequence"/>
</dbReference>
<dbReference type="GeneID" id="33937015"/>
<evidence type="ECO:0000313" key="1">
    <source>
        <dbReference type="EMBL" id="OWT43643.1"/>
    </source>
</evidence>
<gene>
    <name evidence="1" type="ORF">VFPPC_18154</name>
</gene>
<proteinExistence type="predicted"/>